<comment type="caution">
    <text evidence="2">The sequence shown here is derived from an EMBL/GenBank/DDBJ whole genome shotgun (WGS) entry which is preliminary data.</text>
</comment>
<proteinExistence type="predicted"/>
<name>A0AAV4QRK4_CAEEX</name>
<evidence type="ECO:0000256" key="1">
    <source>
        <dbReference type="SAM" id="MobiDB-lite"/>
    </source>
</evidence>
<evidence type="ECO:0000313" key="2">
    <source>
        <dbReference type="EMBL" id="GIY11521.1"/>
    </source>
</evidence>
<keyword evidence="3" id="KW-1185">Reference proteome</keyword>
<feature type="compositionally biased region" description="Basic and acidic residues" evidence="1">
    <location>
        <begin position="45"/>
        <end position="59"/>
    </location>
</feature>
<dbReference type="EMBL" id="BPLR01006655">
    <property type="protein sequence ID" value="GIY11521.1"/>
    <property type="molecule type" value="Genomic_DNA"/>
</dbReference>
<accession>A0AAV4QRK4</accession>
<protein>
    <submittedName>
        <fullName evidence="2">Uncharacterized protein</fullName>
    </submittedName>
</protein>
<gene>
    <name evidence="2" type="ORF">CEXT_138211</name>
</gene>
<dbReference type="Proteomes" id="UP001054945">
    <property type="component" value="Unassembled WGS sequence"/>
</dbReference>
<evidence type="ECO:0000313" key="3">
    <source>
        <dbReference type="Proteomes" id="UP001054945"/>
    </source>
</evidence>
<sequence>MDVRENPKRSARHSSCSYQFKFIKPPFLTYPYKNRNPPRNSSGWGRREVEENWGRDPHPRSGVGWKSYKLITSFHATEILIWEYDVEGIVMNLPRCQKFTNFFAGDTL</sequence>
<feature type="region of interest" description="Disordered" evidence="1">
    <location>
        <begin position="33"/>
        <end position="62"/>
    </location>
</feature>
<reference evidence="2 3" key="1">
    <citation type="submission" date="2021-06" db="EMBL/GenBank/DDBJ databases">
        <title>Caerostris extrusa draft genome.</title>
        <authorList>
            <person name="Kono N."/>
            <person name="Arakawa K."/>
        </authorList>
    </citation>
    <scope>NUCLEOTIDE SEQUENCE [LARGE SCALE GENOMIC DNA]</scope>
</reference>
<organism evidence="2 3">
    <name type="scientific">Caerostris extrusa</name>
    <name type="common">Bark spider</name>
    <name type="synonym">Caerostris bankana</name>
    <dbReference type="NCBI Taxonomy" id="172846"/>
    <lineage>
        <taxon>Eukaryota</taxon>
        <taxon>Metazoa</taxon>
        <taxon>Ecdysozoa</taxon>
        <taxon>Arthropoda</taxon>
        <taxon>Chelicerata</taxon>
        <taxon>Arachnida</taxon>
        <taxon>Araneae</taxon>
        <taxon>Araneomorphae</taxon>
        <taxon>Entelegynae</taxon>
        <taxon>Araneoidea</taxon>
        <taxon>Araneidae</taxon>
        <taxon>Caerostris</taxon>
    </lineage>
</organism>
<dbReference type="AlphaFoldDB" id="A0AAV4QRK4"/>